<feature type="compositionally biased region" description="Polar residues" evidence="2">
    <location>
        <begin position="186"/>
        <end position="206"/>
    </location>
</feature>
<dbReference type="SMART" id="SM00671">
    <property type="entry name" value="SEL1"/>
    <property type="match status" value="3"/>
</dbReference>
<dbReference type="EMBL" id="JAAAIL010002007">
    <property type="protein sequence ID" value="KAG0261802.1"/>
    <property type="molecule type" value="Genomic_DNA"/>
</dbReference>
<sequence length="338" mass="36517">MTILVSLPGVQAVRGVFENGDHSAVSETIHLVCHSDTTTGKTILLWDDILAAFKDDVVHVRSGTTVLPFLKGSSFKNLDPLRIASIPGKTLNVVVRSRLREKELSLESLHNALSSTSQENSFASKIPNSNTIPTVRHNLTGGLVEEAMDAYRSNDNPVCGPRLWGPQAILDDPTPPSTSGSTPTSQKSVSGSKTPALQKHASTTDNADGETMNLPKSGDKDAQFAIGNKYYYAQGTGTSKQPDKDMIGFMHQLGLRTPQDYAAARDWYLKAANQGDASGQIRIGHLFEKGLGVLQDYAAAMDWYLKATDQGYAAAQNNIGLLYRHGHSVPQNYSSAMD</sequence>
<gene>
    <name evidence="3" type="ORF">BGZ95_004151</name>
</gene>
<evidence type="ECO:0000313" key="4">
    <source>
        <dbReference type="Proteomes" id="UP001194580"/>
    </source>
</evidence>
<evidence type="ECO:0000256" key="2">
    <source>
        <dbReference type="SAM" id="MobiDB-lite"/>
    </source>
</evidence>
<feature type="region of interest" description="Disordered" evidence="2">
    <location>
        <begin position="162"/>
        <end position="219"/>
    </location>
</feature>
<dbReference type="Pfam" id="PF08238">
    <property type="entry name" value="Sel1"/>
    <property type="match status" value="4"/>
</dbReference>
<evidence type="ECO:0000256" key="1">
    <source>
        <dbReference type="ARBA" id="ARBA00038101"/>
    </source>
</evidence>
<dbReference type="PANTHER" id="PTHR11102:SF160">
    <property type="entry name" value="ERAD-ASSOCIATED E3 UBIQUITIN-PROTEIN LIGASE COMPONENT HRD3"/>
    <property type="match status" value="1"/>
</dbReference>
<protein>
    <recommendedName>
        <fullName evidence="5">HCP-like protein</fullName>
    </recommendedName>
</protein>
<dbReference type="InterPro" id="IPR011990">
    <property type="entry name" value="TPR-like_helical_dom_sf"/>
</dbReference>
<comment type="similarity">
    <text evidence="1">Belongs to the sel-1 family.</text>
</comment>
<keyword evidence="4" id="KW-1185">Reference proteome</keyword>
<evidence type="ECO:0000313" key="3">
    <source>
        <dbReference type="EMBL" id="KAG0261802.1"/>
    </source>
</evidence>
<accession>A0AAD4D3D1</accession>
<organism evidence="3 4">
    <name type="scientific">Linnemannia exigua</name>
    <dbReference type="NCBI Taxonomy" id="604196"/>
    <lineage>
        <taxon>Eukaryota</taxon>
        <taxon>Fungi</taxon>
        <taxon>Fungi incertae sedis</taxon>
        <taxon>Mucoromycota</taxon>
        <taxon>Mortierellomycotina</taxon>
        <taxon>Mortierellomycetes</taxon>
        <taxon>Mortierellales</taxon>
        <taxon>Mortierellaceae</taxon>
        <taxon>Linnemannia</taxon>
    </lineage>
</organism>
<evidence type="ECO:0008006" key="5">
    <source>
        <dbReference type="Google" id="ProtNLM"/>
    </source>
</evidence>
<dbReference type="AlphaFoldDB" id="A0AAD4D3D1"/>
<dbReference type="InterPro" id="IPR006597">
    <property type="entry name" value="Sel1-like"/>
</dbReference>
<dbReference type="SUPFAM" id="SSF81901">
    <property type="entry name" value="HCP-like"/>
    <property type="match status" value="1"/>
</dbReference>
<dbReference type="Gene3D" id="1.25.40.10">
    <property type="entry name" value="Tetratricopeptide repeat domain"/>
    <property type="match status" value="1"/>
</dbReference>
<dbReference type="InterPro" id="IPR050767">
    <property type="entry name" value="Sel1_AlgK"/>
</dbReference>
<dbReference type="Proteomes" id="UP001194580">
    <property type="component" value="Unassembled WGS sequence"/>
</dbReference>
<comment type="caution">
    <text evidence="3">The sequence shown here is derived from an EMBL/GenBank/DDBJ whole genome shotgun (WGS) entry which is preliminary data.</text>
</comment>
<reference evidence="3" key="1">
    <citation type="journal article" date="2020" name="Fungal Divers.">
        <title>Resolving the Mortierellaceae phylogeny through synthesis of multi-gene phylogenetics and phylogenomics.</title>
        <authorList>
            <person name="Vandepol N."/>
            <person name="Liber J."/>
            <person name="Desiro A."/>
            <person name="Na H."/>
            <person name="Kennedy M."/>
            <person name="Barry K."/>
            <person name="Grigoriev I.V."/>
            <person name="Miller A.N."/>
            <person name="O'Donnell K."/>
            <person name="Stajich J.E."/>
            <person name="Bonito G."/>
        </authorList>
    </citation>
    <scope>NUCLEOTIDE SEQUENCE</scope>
    <source>
        <strain evidence="3">NRRL 28262</strain>
    </source>
</reference>
<proteinExistence type="inferred from homology"/>
<dbReference type="PANTHER" id="PTHR11102">
    <property type="entry name" value="SEL-1-LIKE PROTEIN"/>
    <property type="match status" value="1"/>
</dbReference>
<name>A0AAD4D3D1_9FUNG</name>